<accession>A0A0E9XWG0</accession>
<protein>
    <submittedName>
        <fullName evidence="1">Uncharacterized protein</fullName>
    </submittedName>
</protein>
<dbReference type="EMBL" id="GBXM01002544">
    <property type="protein sequence ID" value="JAI06034.1"/>
    <property type="molecule type" value="Transcribed_RNA"/>
</dbReference>
<reference evidence="1" key="2">
    <citation type="journal article" date="2015" name="Fish Shellfish Immunol.">
        <title>Early steps in the European eel (Anguilla anguilla)-Vibrio vulnificus interaction in the gills: Role of the RtxA13 toxin.</title>
        <authorList>
            <person name="Callol A."/>
            <person name="Pajuelo D."/>
            <person name="Ebbesson L."/>
            <person name="Teles M."/>
            <person name="MacKenzie S."/>
            <person name="Amaro C."/>
        </authorList>
    </citation>
    <scope>NUCLEOTIDE SEQUENCE</scope>
</reference>
<proteinExistence type="predicted"/>
<organism evidence="1">
    <name type="scientific">Anguilla anguilla</name>
    <name type="common">European freshwater eel</name>
    <name type="synonym">Muraena anguilla</name>
    <dbReference type="NCBI Taxonomy" id="7936"/>
    <lineage>
        <taxon>Eukaryota</taxon>
        <taxon>Metazoa</taxon>
        <taxon>Chordata</taxon>
        <taxon>Craniata</taxon>
        <taxon>Vertebrata</taxon>
        <taxon>Euteleostomi</taxon>
        <taxon>Actinopterygii</taxon>
        <taxon>Neopterygii</taxon>
        <taxon>Teleostei</taxon>
        <taxon>Anguilliformes</taxon>
        <taxon>Anguillidae</taxon>
        <taxon>Anguilla</taxon>
    </lineage>
</organism>
<evidence type="ECO:0000313" key="1">
    <source>
        <dbReference type="EMBL" id="JAI06034.1"/>
    </source>
</evidence>
<name>A0A0E9XWG0_ANGAN</name>
<dbReference type="AlphaFoldDB" id="A0A0E9XWG0"/>
<reference evidence="1" key="1">
    <citation type="submission" date="2014-11" db="EMBL/GenBank/DDBJ databases">
        <authorList>
            <person name="Amaro Gonzalez C."/>
        </authorList>
    </citation>
    <scope>NUCLEOTIDE SEQUENCE</scope>
</reference>
<sequence length="28" mass="3094">MASRFGFGLEIISPDVILNCFHTGILEL</sequence>